<dbReference type="PANTHER" id="PTHR11005">
    <property type="entry name" value="LYSOSOMAL ACID LIPASE-RELATED"/>
    <property type="match status" value="1"/>
</dbReference>
<evidence type="ECO:0008006" key="3">
    <source>
        <dbReference type="Google" id="ProtNLM"/>
    </source>
</evidence>
<gene>
    <name evidence="1" type="ORF">AFUS01_LOCUS19601</name>
</gene>
<reference evidence="1" key="1">
    <citation type="submission" date="2021-06" db="EMBL/GenBank/DDBJ databases">
        <authorList>
            <person name="Hodson N. C."/>
            <person name="Mongue J. A."/>
            <person name="Jaron S. K."/>
        </authorList>
    </citation>
    <scope>NUCLEOTIDE SEQUENCE</scope>
</reference>
<dbReference type="Proteomes" id="UP000708208">
    <property type="component" value="Unassembled WGS sequence"/>
</dbReference>
<name>A0A8J2KRU6_9HEXA</name>
<keyword evidence="2" id="KW-1185">Reference proteome</keyword>
<evidence type="ECO:0000313" key="1">
    <source>
        <dbReference type="EMBL" id="CAG7730990.1"/>
    </source>
</evidence>
<proteinExistence type="predicted"/>
<sequence>IPSVAFTAFNDIINGGRIFYPALKKWLNDFGPVLCWGSVQACVCEDIMFFMVGYDHSQYTNLTSSIVAGHTPNDGSGKTLVHYLQWVRSNEFQEYDYGLLGNVQRYGTAQPPKYNLGVNQVSTFAMYSLNDWLIQPEDAQRTIKELGNVTSMQVDLEQFSHLDFMYATDVKAQVYDHCVDFLLA</sequence>
<protein>
    <recommendedName>
        <fullName evidence="3">Triacylglycerol lipase</fullName>
    </recommendedName>
</protein>
<organism evidence="1 2">
    <name type="scientific">Allacma fusca</name>
    <dbReference type="NCBI Taxonomy" id="39272"/>
    <lineage>
        <taxon>Eukaryota</taxon>
        <taxon>Metazoa</taxon>
        <taxon>Ecdysozoa</taxon>
        <taxon>Arthropoda</taxon>
        <taxon>Hexapoda</taxon>
        <taxon>Collembola</taxon>
        <taxon>Symphypleona</taxon>
        <taxon>Sminthuridae</taxon>
        <taxon>Allacma</taxon>
    </lineage>
</organism>
<accession>A0A8J2KRU6</accession>
<dbReference type="OrthoDB" id="9974421at2759"/>
<comment type="caution">
    <text evidence="1">The sequence shown here is derived from an EMBL/GenBank/DDBJ whole genome shotgun (WGS) entry which is preliminary data.</text>
</comment>
<dbReference type="AlphaFoldDB" id="A0A8J2KRU6"/>
<dbReference type="EMBL" id="CAJVCH010204026">
    <property type="protein sequence ID" value="CAG7730990.1"/>
    <property type="molecule type" value="Genomic_DNA"/>
</dbReference>
<feature type="non-terminal residue" evidence="1">
    <location>
        <position position="184"/>
    </location>
</feature>
<evidence type="ECO:0000313" key="2">
    <source>
        <dbReference type="Proteomes" id="UP000708208"/>
    </source>
</evidence>